<evidence type="ECO:0000256" key="4">
    <source>
        <dbReference type="ARBA" id="ARBA00023186"/>
    </source>
</evidence>
<accession>A0A7I8D7X7</accession>
<dbReference type="PANTHER" id="PTHR35800">
    <property type="entry name" value="PROTEIN JAG"/>
    <property type="match status" value="1"/>
</dbReference>
<feature type="compositionally biased region" description="Basic residues" evidence="7">
    <location>
        <begin position="218"/>
        <end position="229"/>
    </location>
</feature>
<evidence type="ECO:0000259" key="8">
    <source>
        <dbReference type="PROSITE" id="PS51061"/>
    </source>
</evidence>
<feature type="region of interest" description="Disordered" evidence="7">
    <location>
        <begin position="188"/>
        <end position="272"/>
    </location>
</feature>
<evidence type="ECO:0000256" key="2">
    <source>
        <dbReference type="ARBA" id="ARBA00022884"/>
    </source>
</evidence>
<comment type="function">
    <text evidence="6">A probable RNA chaperone. Forms a complex with KhpA which binds to cellular RNA and controls its expression. Plays a role in peptidoglycan (PG) homeostasis and cell length regulation.</text>
</comment>
<dbReference type="InterPro" id="IPR038008">
    <property type="entry name" value="Jag_KH"/>
</dbReference>
<protein>
    <recommendedName>
        <fullName evidence="6">RNA-binding protein KhpB</fullName>
    </recommendedName>
    <alternativeName>
        <fullName evidence="6">RNA-binding protein EloR</fullName>
    </alternativeName>
</protein>
<dbReference type="EMBL" id="AP023321">
    <property type="protein sequence ID" value="BCI61599.1"/>
    <property type="molecule type" value="Genomic_DNA"/>
</dbReference>
<dbReference type="GO" id="GO:0071555">
    <property type="term" value="P:cell wall organization"/>
    <property type="evidence" value="ECO:0007669"/>
    <property type="project" value="UniProtKB-KW"/>
</dbReference>
<dbReference type="RefSeq" id="WP_215533276.1">
    <property type="nucleotide sequence ID" value="NZ_AP023321.1"/>
</dbReference>
<dbReference type="InterPro" id="IPR001374">
    <property type="entry name" value="R3H_dom"/>
</dbReference>
<dbReference type="CDD" id="cd02644">
    <property type="entry name" value="R3H_jag"/>
    <property type="match status" value="1"/>
</dbReference>
<proteinExistence type="inferred from homology"/>
<dbReference type="InterPro" id="IPR032782">
    <property type="entry name" value="KhpB_N"/>
</dbReference>
<dbReference type="Gene3D" id="3.30.1370.50">
    <property type="entry name" value="R3H-like domain"/>
    <property type="match status" value="1"/>
</dbReference>
<organism evidence="9 10">
    <name type="scientific">Solibaculum mannosilyticum</name>
    <dbReference type="NCBI Taxonomy" id="2780922"/>
    <lineage>
        <taxon>Bacteria</taxon>
        <taxon>Bacillati</taxon>
        <taxon>Bacillota</taxon>
        <taxon>Clostridia</taxon>
        <taxon>Eubacteriales</taxon>
        <taxon>Oscillospiraceae</taxon>
        <taxon>Solibaculum</taxon>
    </lineage>
</organism>
<keyword evidence="4 6" id="KW-0143">Chaperone</keyword>
<reference evidence="10" key="1">
    <citation type="submission" date="2020-07" db="EMBL/GenBank/DDBJ databases">
        <title>Complete genome sequencing of Clostridia bacterium strain 12CBH8.</title>
        <authorList>
            <person name="Sakamoto M."/>
            <person name="Murakami T."/>
            <person name="Mori H."/>
        </authorList>
    </citation>
    <scope>NUCLEOTIDE SEQUENCE [LARGE SCALE GENOMIC DNA]</scope>
    <source>
        <strain evidence="10">12CBH8</strain>
    </source>
</reference>
<dbReference type="Gene3D" id="3.30.30.80">
    <property type="entry name" value="probable RNA-binding protein from clostridium symbiosum atcc 14940"/>
    <property type="match status" value="1"/>
</dbReference>
<dbReference type="GO" id="GO:0009252">
    <property type="term" value="P:peptidoglycan biosynthetic process"/>
    <property type="evidence" value="ECO:0007669"/>
    <property type="project" value="UniProtKB-UniRule"/>
</dbReference>
<dbReference type="Proteomes" id="UP000593890">
    <property type="component" value="Chromosome"/>
</dbReference>
<dbReference type="GO" id="GO:0005737">
    <property type="term" value="C:cytoplasm"/>
    <property type="evidence" value="ECO:0007669"/>
    <property type="project" value="UniProtKB-SubCell"/>
</dbReference>
<sequence length="272" mass="29299">MKEAIGTGATVDAALDAACQAIGLGRDQVEFEILEMPVKKTFGLFGGAPAKVRVFVEDSPSQKALAYLQGLFGAIGIQQPEATVEEGEGCATITLDGEDVGFLIGRRGETLDALQYLAGLVANRGTEQYYRITLNSGNYREKREKTLSSLARRMAISAVRTGRKTSLEPMNPYERRIIHTAVQAVRGATSWSEGEEPNRHVVIGPDKTVKPQANGGRPPRRGGGQRRGGRPSGDRRPAAPAPSPSKEPQKVKPEVPLYGKIDPKNYSGSDDQ</sequence>
<dbReference type="GO" id="GO:0008360">
    <property type="term" value="P:regulation of cell shape"/>
    <property type="evidence" value="ECO:0007669"/>
    <property type="project" value="UniProtKB-KW"/>
</dbReference>
<keyword evidence="5 6" id="KW-0961">Cell wall biogenesis/degradation</keyword>
<dbReference type="InterPro" id="IPR039247">
    <property type="entry name" value="KhpB"/>
</dbReference>
<feature type="region of interest" description="Jag_N domain" evidence="6">
    <location>
        <begin position="5"/>
        <end position="55"/>
    </location>
</feature>
<comment type="subunit">
    <text evidence="6">Forms a complex with KhpA.</text>
</comment>
<evidence type="ECO:0000313" key="10">
    <source>
        <dbReference type="Proteomes" id="UP000593890"/>
    </source>
</evidence>
<dbReference type="InterPro" id="IPR015946">
    <property type="entry name" value="KH_dom-like_a/b"/>
</dbReference>
<evidence type="ECO:0000313" key="9">
    <source>
        <dbReference type="EMBL" id="BCI61599.1"/>
    </source>
</evidence>
<dbReference type="InterPro" id="IPR036867">
    <property type="entry name" value="R3H_dom_sf"/>
</dbReference>
<dbReference type="Gene3D" id="3.30.300.20">
    <property type="match status" value="1"/>
</dbReference>
<comment type="similarity">
    <text evidence="6">Belongs to the KhpB RNA-binding protein family.</text>
</comment>
<dbReference type="InterPro" id="IPR034079">
    <property type="entry name" value="R3H_KhpB"/>
</dbReference>
<keyword evidence="1 6" id="KW-0963">Cytoplasm</keyword>
<dbReference type="SMART" id="SM01245">
    <property type="entry name" value="Jag_N"/>
    <property type="match status" value="1"/>
</dbReference>
<dbReference type="NCBIfam" id="NF041568">
    <property type="entry name" value="Jag_EloR"/>
    <property type="match status" value="1"/>
</dbReference>
<dbReference type="Pfam" id="PF13083">
    <property type="entry name" value="KH_KhpA-B"/>
    <property type="match status" value="1"/>
</dbReference>
<dbReference type="PROSITE" id="PS51061">
    <property type="entry name" value="R3H"/>
    <property type="match status" value="1"/>
</dbReference>
<feature type="domain" description="R3H" evidence="8">
    <location>
        <begin position="141"/>
        <end position="207"/>
    </location>
</feature>
<comment type="domain">
    <text evidence="6">Has an N-terminal Jag-N domain and 2 RNA-binding domains (KH and R3H).</text>
</comment>
<dbReference type="Pfam" id="PF01424">
    <property type="entry name" value="R3H"/>
    <property type="match status" value="1"/>
</dbReference>
<dbReference type="Pfam" id="PF14804">
    <property type="entry name" value="Jag_N"/>
    <property type="match status" value="1"/>
</dbReference>
<keyword evidence="3 6" id="KW-0133">Cell shape</keyword>
<dbReference type="SMART" id="SM00393">
    <property type="entry name" value="R3H"/>
    <property type="match status" value="1"/>
</dbReference>
<evidence type="ECO:0000256" key="6">
    <source>
        <dbReference type="HAMAP-Rule" id="MF_00867"/>
    </source>
</evidence>
<dbReference type="HAMAP" id="MF_00867">
    <property type="entry name" value="KhpB"/>
    <property type="match status" value="1"/>
</dbReference>
<dbReference type="GO" id="GO:0003723">
    <property type="term" value="F:RNA binding"/>
    <property type="evidence" value="ECO:0007669"/>
    <property type="project" value="UniProtKB-UniRule"/>
</dbReference>
<dbReference type="GO" id="GO:0003677">
    <property type="term" value="F:DNA binding"/>
    <property type="evidence" value="ECO:0007669"/>
    <property type="project" value="UniProtKB-KW"/>
</dbReference>
<dbReference type="SUPFAM" id="SSF82708">
    <property type="entry name" value="R3H domain"/>
    <property type="match status" value="1"/>
</dbReference>
<dbReference type="AlphaFoldDB" id="A0A7I8D7X7"/>
<dbReference type="KEGG" id="sman:C12CBH8_22380"/>
<dbReference type="InterPro" id="IPR038247">
    <property type="entry name" value="Jag_N_dom_sf"/>
</dbReference>
<keyword evidence="10" id="KW-1185">Reference proteome</keyword>
<evidence type="ECO:0000256" key="3">
    <source>
        <dbReference type="ARBA" id="ARBA00022960"/>
    </source>
</evidence>
<keyword evidence="2 6" id="KW-0694">RNA-binding</keyword>
<gene>
    <name evidence="6" type="primary">khpB</name>
    <name evidence="6" type="synonym">eloR</name>
    <name evidence="9" type="ORF">C12CBH8_22380</name>
</gene>
<keyword evidence="9" id="KW-0238">DNA-binding</keyword>
<name>A0A7I8D7X7_9FIRM</name>
<comment type="subcellular location">
    <subcellularLocation>
        <location evidence="6">Cytoplasm</location>
    </subcellularLocation>
</comment>
<evidence type="ECO:0000256" key="1">
    <source>
        <dbReference type="ARBA" id="ARBA00022490"/>
    </source>
</evidence>
<evidence type="ECO:0000256" key="5">
    <source>
        <dbReference type="ARBA" id="ARBA00023316"/>
    </source>
</evidence>
<dbReference type="PANTHER" id="PTHR35800:SF1">
    <property type="entry name" value="RNA-BINDING PROTEIN KHPB"/>
    <property type="match status" value="1"/>
</dbReference>
<evidence type="ECO:0000256" key="7">
    <source>
        <dbReference type="SAM" id="MobiDB-lite"/>
    </source>
</evidence>
<dbReference type="CDD" id="cd02414">
    <property type="entry name" value="KH-II_Jag"/>
    <property type="match status" value="1"/>
</dbReference>